<proteinExistence type="predicted"/>
<evidence type="ECO:0000313" key="3">
    <source>
        <dbReference type="Proteomes" id="UP000604046"/>
    </source>
</evidence>
<reference evidence="2" key="1">
    <citation type="submission" date="2021-02" db="EMBL/GenBank/DDBJ databases">
        <authorList>
            <person name="Dougan E. K."/>
            <person name="Rhodes N."/>
            <person name="Thang M."/>
            <person name="Chan C."/>
        </authorList>
    </citation>
    <scope>NUCLEOTIDE SEQUENCE</scope>
</reference>
<feature type="chain" id="PRO_5032522088" evidence="1">
    <location>
        <begin position="17"/>
        <end position="162"/>
    </location>
</feature>
<feature type="signal peptide" evidence="1">
    <location>
        <begin position="1"/>
        <end position="16"/>
    </location>
</feature>
<dbReference type="EMBL" id="CAJNDS010000602">
    <property type="protein sequence ID" value="CAE7221930.1"/>
    <property type="molecule type" value="Genomic_DNA"/>
</dbReference>
<keyword evidence="1" id="KW-0732">Signal</keyword>
<evidence type="ECO:0000256" key="1">
    <source>
        <dbReference type="SAM" id="SignalP"/>
    </source>
</evidence>
<dbReference type="AlphaFoldDB" id="A0A812K6U8"/>
<accession>A0A812K6U8</accession>
<dbReference type="Proteomes" id="UP000604046">
    <property type="component" value="Unassembled WGS sequence"/>
</dbReference>
<keyword evidence="3" id="KW-1185">Reference proteome</keyword>
<protein>
    <submittedName>
        <fullName evidence="2">Uncharacterized protein</fullName>
    </submittedName>
</protein>
<sequence length="162" mass="18524">MASLTAWECVITFLTAADVDEGEAPDDAVTLPEVEQNAGTARVLGRLAICSRGMLRSLQPFLRGCRETTDALNLGLIRRFVWHAYDTDPQPAAMPMQQTFAILEGEQRRRLIRMVRRVEVQQGHRQARDFVATMLRHLMEDPQKDIRRTLALMERELDLMFA</sequence>
<gene>
    <name evidence="2" type="ORF">SNAT2548_LOCUS8223</name>
</gene>
<name>A0A812K6U8_9DINO</name>
<evidence type="ECO:0000313" key="2">
    <source>
        <dbReference type="EMBL" id="CAE7221930.1"/>
    </source>
</evidence>
<organism evidence="2 3">
    <name type="scientific">Symbiodinium natans</name>
    <dbReference type="NCBI Taxonomy" id="878477"/>
    <lineage>
        <taxon>Eukaryota</taxon>
        <taxon>Sar</taxon>
        <taxon>Alveolata</taxon>
        <taxon>Dinophyceae</taxon>
        <taxon>Suessiales</taxon>
        <taxon>Symbiodiniaceae</taxon>
        <taxon>Symbiodinium</taxon>
    </lineage>
</organism>
<comment type="caution">
    <text evidence="2">The sequence shown here is derived from an EMBL/GenBank/DDBJ whole genome shotgun (WGS) entry which is preliminary data.</text>
</comment>